<organism evidence="5 6">
    <name type="scientific">Leuconostoc pseudomesenteroides</name>
    <dbReference type="NCBI Taxonomy" id="33968"/>
    <lineage>
        <taxon>Bacteria</taxon>
        <taxon>Bacillati</taxon>
        <taxon>Bacillota</taxon>
        <taxon>Bacilli</taxon>
        <taxon>Lactobacillales</taxon>
        <taxon>Lactobacillaceae</taxon>
        <taxon>Leuconostoc</taxon>
    </lineage>
</organism>
<dbReference type="Proteomes" id="UP000321296">
    <property type="component" value="Chromosome"/>
</dbReference>
<dbReference type="InterPro" id="IPR001387">
    <property type="entry name" value="Cro/C1-type_HTH"/>
</dbReference>
<protein>
    <submittedName>
        <fullName evidence="5">LexA family transcriptional regulator</fullName>
    </submittedName>
</protein>
<dbReference type="Pfam" id="PF00717">
    <property type="entry name" value="Peptidase_S24"/>
    <property type="match status" value="1"/>
</dbReference>
<dbReference type="SMART" id="SM00530">
    <property type="entry name" value="HTH_XRE"/>
    <property type="match status" value="1"/>
</dbReference>
<dbReference type="KEGG" id="lpse:FGL85_01200"/>
<accession>A0A5B8SWC3</accession>
<evidence type="ECO:0000256" key="3">
    <source>
        <dbReference type="ARBA" id="ARBA00023163"/>
    </source>
</evidence>
<dbReference type="SUPFAM" id="SSF51306">
    <property type="entry name" value="LexA/Signal peptidase"/>
    <property type="match status" value="1"/>
</dbReference>
<evidence type="ECO:0000256" key="2">
    <source>
        <dbReference type="ARBA" id="ARBA00023125"/>
    </source>
</evidence>
<name>A0A5B8SWC3_LEUPS</name>
<evidence type="ECO:0000313" key="5">
    <source>
        <dbReference type="EMBL" id="QEA41249.1"/>
    </source>
</evidence>
<dbReference type="PANTHER" id="PTHR40661">
    <property type="match status" value="1"/>
</dbReference>
<dbReference type="Gene3D" id="1.10.260.40">
    <property type="entry name" value="lambda repressor-like DNA-binding domains"/>
    <property type="match status" value="1"/>
</dbReference>
<dbReference type="RefSeq" id="WP_147651105.1">
    <property type="nucleotide sequence ID" value="NZ_CP042383.1"/>
</dbReference>
<dbReference type="InterPro" id="IPR036286">
    <property type="entry name" value="LexA/Signal_pep-like_sf"/>
</dbReference>
<gene>
    <name evidence="5" type="ORF">FGL85_01200</name>
</gene>
<dbReference type="PROSITE" id="PS50943">
    <property type="entry name" value="HTH_CROC1"/>
    <property type="match status" value="1"/>
</dbReference>
<dbReference type="CDD" id="cd00093">
    <property type="entry name" value="HTH_XRE"/>
    <property type="match status" value="1"/>
</dbReference>
<evidence type="ECO:0000313" key="6">
    <source>
        <dbReference type="Proteomes" id="UP000321296"/>
    </source>
</evidence>
<dbReference type="Gene3D" id="2.10.109.10">
    <property type="entry name" value="Umud Fragment, subunit A"/>
    <property type="match status" value="1"/>
</dbReference>
<reference evidence="5 6" key="1">
    <citation type="submission" date="2019-06" db="EMBL/GenBank/DDBJ databases">
        <title>Genome analyses of bacteria isolated from kimchi.</title>
        <authorList>
            <person name="Lee S."/>
            <person name="Ahn S."/>
            <person name="Roh S."/>
        </authorList>
    </citation>
    <scope>NUCLEOTIDE SEQUENCE [LARGE SCALE GENOMIC DNA]</scope>
    <source>
        <strain evidence="5 6">CBA3630</strain>
    </source>
</reference>
<keyword evidence="2" id="KW-0238">DNA-binding</keyword>
<dbReference type="AlphaFoldDB" id="A0A5B8SWC3"/>
<dbReference type="GO" id="GO:0003677">
    <property type="term" value="F:DNA binding"/>
    <property type="evidence" value="ECO:0007669"/>
    <property type="project" value="UniProtKB-KW"/>
</dbReference>
<dbReference type="SUPFAM" id="SSF47413">
    <property type="entry name" value="lambda repressor-like DNA-binding domains"/>
    <property type="match status" value="1"/>
</dbReference>
<dbReference type="InterPro" id="IPR015927">
    <property type="entry name" value="Peptidase_S24_S26A/B/C"/>
</dbReference>
<sequence length="230" mass="26160">MDNFNNRLKQAMEYRNVKPAELSKITNIGKSSISQWLSGKYSAKQDKIFVIAKALNVNPSWLIGANVPMSNETLPDKIFNLSSKLDEKRQNNVYNYTEQQYNEQNNIIQMPLKSDVKLYGAVSAGTGEYLLDNEPELVPYEGVVPEHDYAVIVNGVSMRPLFEDKQIIFVKKTFEARSGQVVIAYYDNQAYVKKYVNDEKGARFVSLNKSYDDMPIDETHEAEIIGVVVL</sequence>
<dbReference type="InterPro" id="IPR010982">
    <property type="entry name" value="Lambda_DNA-bd_dom_sf"/>
</dbReference>
<dbReference type="InterPro" id="IPR039418">
    <property type="entry name" value="LexA-like"/>
</dbReference>
<evidence type="ECO:0000256" key="1">
    <source>
        <dbReference type="ARBA" id="ARBA00023015"/>
    </source>
</evidence>
<feature type="domain" description="HTH cro/C1-type" evidence="4">
    <location>
        <begin position="8"/>
        <end position="62"/>
    </location>
</feature>
<dbReference type="PANTHER" id="PTHR40661:SF1">
    <property type="entry name" value="HTH CRO_C1-TYPE DOMAIN-CONTAINING PROTEIN"/>
    <property type="match status" value="1"/>
</dbReference>
<proteinExistence type="predicted"/>
<keyword evidence="3" id="KW-0804">Transcription</keyword>
<keyword evidence="1" id="KW-0805">Transcription regulation</keyword>
<evidence type="ECO:0000259" key="4">
    <source>
        <dbReference type="PROSITE" id="PS50943"/>
    </source>
</evidence>
<dbReference type="Pfam" id="PF01381">
    <property type="entry name" value="HTH_3"/>
    <property type="match status" value="1"/>
</dbReference>
<dbReference type="EMBL" id="CP042383">
    <property type="protein sequence ID" value="QEA41249.1"/>
    <property type="molecule type" value="Genomic_DNA"/>
</dbReference>
<dbReference type="CDD" id="cd06529">
    <property type="entry name" value="S24_LexA-like"/>
    <property type="match status" value="1"/>
</dbReference>